<gene>
    <name evidence="1" type="ORF">MG293_011485</name>
</gene>
<dbReference type="EMBL" id="JAKZEL010000013">
    <property type="protein sequence ID" value="KAI4538082.1"/>
    <property type="molecule type" value="Genomic_DNA"/>
</dbReference>
<accession>A0AAD4U1H0</accession>
<protein>
    <submittedName>
        <fullName evidence="1">Uncharacterized protein</fullName>
    </submittedName>
</protein>
<dbReference type="AlphaFoldDB" id="A0AAD4U1H0"/>
<sequence length="80" mass="9060">MVLTAVLGTGLIYLPQDEDDDLEEQYTPVSDSVENAKDLSVALKAHAMKLDETAMLRLEIDAVKNQNQQKEKKYLQILRL</sequence>
<name>A0AAD4U1H0_OVIAM</name>
<comment type="caution">
    <text evidence="1">The sequence shown here is derived from an EMBL/GenBank/DDBJ whole genome shotgun (WGS) entry which is preliminary data.</text>
</comment>
<proteinExistence type="predicted"/>
<evidence type="ECO:0000313" key="2">
    <source>
        <dbReference type="Proteomes" id="UP001214576"/>
    </source>
</evidence>
<dbReference type="Proteomes" id="UP001214576">
    <property type="component" value="Unassembled WGS sequence"/>
</dbReference>
<keyword evidence="2" id="KW-1185">Reference proteome</keyword>
<evidence type="ECO:0000313" key="1">
    <source>
        <dbReference type="EMBL" id="KAI4538082.1"/>
    </source>
</evidence>
<reference evidence="1" key="1">
    <citation type="submission" date="2022-03" db="EMBL/GenBank/DDBJ databases">
        <title>Genomic analyses of argali, domestic sheep and their hybrids provide insights into chromosomal evolution, heterosis and genetic basis of agronomic traits.</title>
        <authorList>
            <person name="Li M."/>
        </authorList>
    </citation>
    <scope>NUCLEOTIDE SEQUENCE</scope>
    <source>
        <strain evidence="1">CAU-MHL-2022a</strain>
        <tissue evidence="1">Skin</tissue>
    </source>
</reference>
<organism evidence="1 2">
    <name type="scientific">Ovis ammon polii</name>
    <dbReference type="NCBI Taxonomy" id="230172"/>
    <lineage>
        <taxon>Eukaryota</taxon>
        <taxon>Metazoa</taxon>
        <taxon>Chordata</taxon>
        <taxon>Craniata</taxon>
        <taxon>Vertebrata</taxon>
        <taxon>Euteleostomi</taxon>
        <taxon>Mammalia</taxon>
        <taxon>Eutheria</taxon>
        <taxon>Laurasiatheria</taxon>
        <taxon>Artiodactyla</taxon>
        <taxon>Ruminantia</taxon>
        <taxon>Pecora</taxon>
        <taxon>Bovidae</taxon>
        <taxon>Caprinae</taxon>
        <taxon>Ovis</taxon>
    </lineage>
</organism>